<evidence type="ECO:0000313" key="2">
    <source>
        <dbReference type="EMBL" id="TYC47068.1"/>
    </source>
</evidence>
<name>A0A6P2CM13_9LACO</name>
<feature type="transmembrane region" description="Helical" evidence="1">
    <location>
        <begin position="79"/>
        <end position="101"/>
    </location>
</feature>
<feature type="transmembrane region" description="Helical" evidence="1">
    <location>
        <begin position="36"/>
        <end position="59"/>
    </location>
</feature>
<dbReference type="InterPro" id="IPR032713">
    <property type="entry name" value="EmrE"/>
</dbReference>
<feature type="transmembrane region" description="Helical" evidence="1">
    <location>
        <begin position="136"/>
        <end position="159"/>
    </location>
</feature>
<protein>
    <recommendedName>
        <fullName evidence="4">Multidrug resistance efflux transporter family protein</fullName>
    </recommendedName>
</protein>
<feature type="transmembrane region" description="Helical" evidence="1">
    <location>
        <begin position="293"/>
        <end position="310"/>
    </location>
</feature>
<keyword evidence="1" id="KW-0812">Transmembrane</keyword>
<keyword evidence="1" id="KW-1133">Transmembrane helix</keyword>
<reference evidence="2 3" key="1">
    <citation type="submission" date="2019-01" db="EMBL/GenBank/DDBJ databases">
        <title>Leuconostoc litchii sp. nov., a novel lactic acid bacterium isolated from lychee.</title>
        <authorList>
            <person name="Wang L.-T."/>
        </authorList>
    </citation>
    <scope>NUCLEOTIDE SEQUENCE [LARGE SCALE GENOMIC DNA]</scope>
    <source>
        <strain evidence="2 3">MB7</strain>
    </source>
</reference>
<gene>
    <name evidence="2" type="ORF">ESZ47_02745</name>
</gene>
<dbReference type="RefSeq" id="WP_148604517.1">
    <property type="nucleotide sequence ID" value="NZ_SDGY01000001.1"/>
</dbReference>
<feature type="transmembrane region" description="Helical" evidence="1">
    <location>
        <begin position="235"/>
        <end position="258"/>
    </location>
</feature>
<dbReference type="Pfam" id="PF13536">
    <property type="entry name" value="EmrE"/>
    <property type="match status" value="1"/>
</dbReference>
<evidence type="ECO:0000313" key="3">
    <source>
        <dbReference type="Proteomes" id="UP000442244"/>
    </source>
</evidence>
<comment type="caution">
    <text evidence="2">The sequence shown here is derived from an EMBL/GenBank/DDBJ whole genome shotgun (WGS) entry which is preliminary data.</text>
</comment>
<dbReference type="Proteomes" id="UP000442244">
    <property type="component" value="Unassembled WGS sequence"/>
</dbReference>
<dbReference type="AlphaFoldDB" id="A0A6P2CM13"/>
<sequence length="314" mass="34906">MFHKLLKKPSFIGILSAFFFSLTFVLNELMSTSSGIWIWSAILRYLWMMPLLLIMSVLFKGSIAIKHVIQVINSNKVHWFIGSHLCFVLFYIPLCFANDVFPGWLTASVWQITIVLGVLIAPVISTKNSTMSRQRIPLSILPWLLLILIGVALTVANYFFRSGSIAHFGVALLMMVIAAISYPVGNRIVMPVSFILNGFERLFGMLVCTYPTWLGLSVVVYVRNGGPSLSQVQNTLLVGLFSGVIATGLFFHATSLVMNNMQQLANVESTQAMEIVFSIVLGIIILGHKMPNVVTLLGVFIIMLGIYRGNKNRL</sequence>
<proteinExistence type="predicted"/>
<evidence type="ECO:0000256" key="1">
    <source>
        <dbReference type="SAM" id="Phobius"/>
    </source>
</evidence>
<organism evidence="2 3">
    <name type="scientific">Leuconostoc litchii</name>
    <dbReference type="NCBI Taxonomy" id="1981069"/>
    <lineage>
        <taxon>Bacteria</taxon>
        <taxon>Bacillati</taxon>
        <taxon>Bacillota</taxon>
        <taxon>Bacilli</taxon>
        <taxon>Lactobacillales</taxon>
        <taxon>Lactobacillaceae</taxon>
        <taxon>Leuconostoc</taxon>
    </lineage>
</organism>
<keyword evidence="1" id="KW-0472">Membrane</keyword>
<accession>A0A6P2CM13</accession>
<keyword evidence="3" id="KW-1185">Reference proteome</keyword>
<feature type="transmembrane region" description="Helical" evidence="1">
    <location>
        <begin position="270"/>
        <end position="287"/>
    </location>
</feature>
<dbReference type="OrthoDB" id="3457556at2"/>
<feature type="transmembrane region" description="Helical" evidence="1">
    <location>
        <begin position="12"/>
        <end position="30"/>
    </location>
</feature>
<evidence type="ECO:0008006" key="4">
    <source>
        <dbReference type="Google" id="ProtNLM"/>
    </source>
</evidence>
<feature type="transmembrane region" description="Helical" evidence="1">
    <location>
        <begin position="165"/>
        <end position="182"/>
    </location>
</feature>
<feature type="transmembrane region" description="Helical" evidence="1">
    <location>
        <begin position="202"/>
        <end position="223"/>
    </location>
</feature>
<feature type="transmembrane region" description="Helical" evidence="1">
    <location>
        <begin position="107"/>
        <end position="124"/>
    </location>
</feature>
<dbReference type="EMBL" id="SDGY01000001">
    <property type="protein sequence ID" value="TYC47068.1"/>
    <property type="molecule type" value="Genomic_DNA"/>
</dbReference>